<comment type="caution">
    <text evidence="2">The sequence shown here is derived from an EMBL/GenBank/DDBJ whole genome shotgun (WGS) entry which is preliminary data.</text>
</comment>
<dbReference type="InParanoid" id="M1ZA64"/>
<reference evidence="2 3" key="1">
    <citation type="journal article" date="2013" name="Front. Microbiol.">
        <title>The genome of Nitrospina gracilis illuminates the metabolism and evolution of the major marine nitrite oxidizer.</title>
        <authorList>
            <person name="Luecker S."/>
            <person name="Nowka B."/>
            <person name="Rattei T."/>
            <person name="Spieck E."/>
            <person name="and Daims H."/>
        </authorList>
    </citation>
    <scope>NUCLEOTIDE SEQUENCE [LARGE SCALE GENOMIC DNA]</scope>
    <source>
        <strain evidence="2 3">3/211</strain>
    </source>
</reference>
<dbReference type="RefSeq" id="WP_005007311.1">
    <property type="nucleotide sequence ID" value="NZ_HG422173.1"/>
</dbReference>
<dbReference type="InterPro" id="IPR005532">
    <property type="entry name" value="SUMF_dom"/>
</dbReference>
<dbReference type="Pfam" id="PF03781">
    <property type="entry name" value="FGE-sulfatase"/>
    <property type="match status" value="1"/>
</dbReference>
<gene>
    <name evidence="2" type="ORF">NITGR_250025</name>
</gene>
<organism evidence="2 3">
    <name type="scientific">Nitrospina gracilis (strain 3/211)</name>
    <dbReference type="NCBI Taxonomy" id="1266370"/>
    <lineage>
        <taxon>Bacteria</taxon>
        <taxon>Pseudomonadati</taxon>
        <taxon>Nitrospinota/Tectimicrobiota group</taxon>
        <taxon>Nitrospinota</taxon>
        <taxon>Nitrospinia</taxon>
        <taxon>Nitrospinales</taxon>
        <taxon>Nitrospinaceae</taxon>
        <taxon>Nitrospina</taxon>
    </lineage>
</organism>
<dbReference type="Proteomes" id="UP000011704">
    <property type="component" value="Unassembled WGS sequence"/>
</dbReference>
<protein>
    <recommendedName>
        <fullName evidence="1">Sulfatase-modifying factor enzyme-like domain-containing protein</fullName>
    </recommendedName>
</protein>
<dbReference type="Gene3D" id="3.90.1580.10">
    <property type="entry name" value="paralog of FGE (formylglycine-generating enzyme)"/>
    <property type="match status" value="1"/>
</dbReference>
<dbReference type="AlphaFoldDB" id="M1ZA64"/>
<dbReference type="PANTHER" id="PTHR23150:SF19">
    <property type="entry name" value="FORMYLGLYCINE-GENERATING ENZYME"/>
    <property type="match status" value="1"/>
</dbReference>
<dbReference type="GO" id="GO:0120147">
    <property type="term" value="F:formylglycine-generating oxidase activity"/>
    <property type="evidence" value="ECO:0007669"/>
    <property type="project" value="TreeGrafter"/>
</dbReference>
<dbReference type="EMBL" id="CAQJ01000028">
    <property type="protein sequence ID" value="CCQ90112.1"/>
    <property type="molecule type" value="Genomic_DNA"/>
</dbReference>
<name>M1ZA64_NITG3</name>
<evidence type="ECO:0000313" key="2">
    <source>
        <dbReference type="EMBL" id="CCQ90112.1"/>
    </source>
</evidence>
<keyword evidence="3" id="KW-1185">Reference proteome</keyword>
<dbReference type="PANTHER" id="PTHR23150">
    <property type="entry name" value="SULFATASE MODIFYING FACTOR 1, 2"/>
    <property type="match status" value="1"/>
</dbReference>
<dbReference type="HOGENOM" id="CLU_012431_0_2_0"/>
<dbReference type="STRING" id="1266370.NITGR_250025"/>
<dbReference type="SUPFAM" id="SSF56436">
    <property type="entry name" value="C-type lectin-like"/>
    <property type="match status" value="1"/>
</dbReference>
<dbReference type="InterPro" id="IPR051043">
    <property type="entry name" value="Sulfatase_Mod_Factor_Kinase"/>
</dbReference>
<proteinExistence type="predicted"/>
<dbReference type="InterPro" id="IPR042095">
    <property type="entry name" value="SUMF_sf"/>
</dbReference>
<accession>M1ZA64</accession>
<sequence length="287" mass="32336">MKPERNRQMVKPAIQQWWAVLIWTMCMFGAGLSPANAGQVELSRDPVKMVWVQEGPFLMGNVEGSGRDDERPQREVFVDGFYIDSVEVTNTRYLAYIKSAHRKEPPNPYGDGPLSGEKDIGKRPVVQITWYDAVDYCLWAGKRLPTEAEWEKAARGTDGRMFPWGGDPRLQNAANFAHNWEDRNTLWPVGSQPQNASPYGVLDMAGNVREWVADWYSPDYYRWGPVRNPQGPGQGILKVIRGGSWHSFAADIRTAARGKGGFALKTDGIGFRCAQSVKDKEMKEARP</sequence>
<feature type="domain" description="Sulfatase-modifying factor enzyme-like" evidence="1">
    <location>
        <begin position="48"/>
        <end position="274"/>
    </location>
</feature>
<evidence type="ECO:0000313" key="3">
    <source>
        <dbReference type="Proteomes" id="UP000011704"/>
    </source>
</evidence>
<evidence type="ECO:0000259" key="1">
    <source>
        <dbReference type="Pfam" id="PF03781"/>
    </source>
</evidence>
<dbReference type="InterPro" id="IPR016187">
    <property type="entry name" value="CTDL_fold"/>
</dbReference>